<proteinExistence type="predicted"/>
<gene>
    <name evidence="1" type="ORF">DP114_25460</name>
</gene>
<organism evidence="1 2">
    <name type="scientific">Brasilonema sennae CENA114</name>
    <dbReference type="NCBI Taxonomy" id="415709"/>
    <lineage>
        <taxon>Bacteria</taxon>
        <taxon>Bacillati</taxon>
        <taxon>Cyanobacteriota</taxon>
        <taxon>Cyanophyceae</taxon>
        <taxon>Nostocales</taxon>
        <taxon>Scytonemataceae</taxon>
        <taxon>Brasilonema</taxon>
        <taxon>Bromeliae group (in: Brasilonema)</taxon>
    </lineage>
</organism>
<dbReference type="KEGG" id="bsen:DP114_25460"/>
<accession>A0A856MPB9</accession>
<evidence type="ECO:0008006" key="3">
    <source>
        <dbReference type="Google" id="ProtNLM"/>
    </source>
</evidence>
<reference evidence="1 2" key="1">
    <citation type="submission" date="2018-06" db="EMBL/GenBank/DDBJ databases">
        <title>Comparative genomics of Brasilonema spp. strains.</title>
        <authorList>
            <person name="Alvarenga D.O."/>
            <person name="Fiore M.F."/>
            <person name="Varani A.M."/>
        </authorList>
    </citation>
    <scope>NUCLEOTIDE SEQUENCE [LARGE SCALE GENOMIC DNA]</scope>
    <source>
        <strain evidence="1 2">CENA114</strain>
    </source>
</reference>
<dbReference type="InterPro" id="IPR014951">
    <property type="entry name" value="DUF1822"/>
</dbReference>
<dbReference type="Proteomes" id="UP000503129">
    <property type="component" value="Chromosome"/>
</dbReference>
<protein>
    <recommendedName>
        <fullName evidence="3">DUF1822 family protein</fullName>
    </recommendedName>
</protein>
<keyword evidence="2" id="KW-1185">Reference proteome</keyword>
<dbReference type="EMBL" id="CP030118">
    <property type="protein sequence ID" value="QDL10806.1"/>
    <property type="molecule type" value="Genomic_DNA"/>
</dbReference>
<dbReference type="AlphaFoldDB" id="A0A856MPB9"/>
<evidence type="ECO:0000313" key="1">
    <source>
        <dbReference type="EMBL" id="QDL10806.1"/>
    </source>
</evidence>
<name>A0A856MPB9_9CYAN</name>
<sequence length="373" mass="43320">MNISEKSILTTQKRRIIFSPKVVLLEPDFFEEAQVISENNFNQFGEISQWKFYLNALAQLGFENYLKERNPNLKINQDSGENLIDDVCYLNIGEFRLCLIIIDNLIDDFVTVSQKIITSPKRVAHFYVLLEILEEEEQLNIHGFLRYDELVKYWQSINLEVKSNSYYQLPLSWFDSEINNLLLYSRFLSPTAIPLPSVVEVNNTEIRNITQPTSISTQTLVNLTNWWLEVFEEGWQSTKNILKTLDNNYVWGYARSHSINEHYSGAKKLDFGLLLNGQTLALVVNLKRLENNEVDVLVQVIHCYQKHHNEEYLPPGLKLRVTLNPNTSESESEEVTAREADKVIQLEFSEALGKQFKVEVSFNNLVVTEDFLL</sequence>
<evidence type="ECO:0000313" key="2">
    <source>
        <dbReference type="Proteomes" id="UP000503129"/>
    </source>
</evidence>
<dbReference type="RefSeq" id="WP_171977418.1">
    <property type="nucleotide sequence ID" value="NZ_CAWOXK010000001.1"/>
</dbReference>
<dbReference type="Pfam" id="PF08852">
    <property type="entry name" value="DUF1822"/>
    <property type="match status" value="1"/>
</dbReference>